<evidence type="ECO:0000256" key="10">
    <source>
        <dbReference type="ARBA" id="ARBA00022597"/>
    </source>
</evidence>
<dbReference type="InterPro" id="IPR040442">
    <property type="entry name" value="Pyrv_kinase-like_dom_sf"/>
</dbReference>
<dbReference type="PANTHER" id="PTHR46244">
    <property type="entry name" value="PHOSPHOENOLPYRUVATE-PROTEIN PHOSPHOTRANSFERASE"/>
    <property type="match status" value="1"/>
</dbReference>
<dbReference type="InterPro" id="IPR015813">
    <property type="entry name" value="Pyrv/PenolPyrv_kinase-like_dom"/>
</dbReference>
<keyword evidence="12 17" id="KW-0598">Phosphotransferase system</keyword>
<dbReference type="GO" id="GO:0008965">
    <property type="term" value="F:phosphoenolpyruvate-protein phosphotransferase activity"/>
    <property type="evidence" value="ECO:0007669"/>
    <property type="project" value="UniProtKB-EC"/>
</dbReference>
<evidence type="ECO:0000256" key="16">
    <source>
        <dbReference type="ARBA" id="ARBA00033235"/>
    </source>
</evidence>
<dbReference type="PROSITE" id="PS00742">
    <property type="entry name" value="PEP_ENZYMES_2"/>
    <property type="match status" value="1"/>
</dbReference>
<dbReference type="Gene3D" id="3.20.20.60">
    <property type="entry name" value="Phosphoenolpyruvate-binding domains"/>
    <property type="match status" value="1"/>
</dbReference>
<dbReference type="EC" id="2.7.3.9" evidence="6 17"/>
<proteinExistence type="inferred from homology"/>
<feature type="domain" description="Phosphotransferase system enzyme I N-terminal" evidence="20">
    <location>
        <begin position="14"/>
        <end position="134"/>
    </location>
</feature>
<dbReference type="Proteomes" id="UP001268542">
    <property type="component" value="Unassembled WGS sequence"/>
</dbReference>
<comment type="similarity">
    <text evidence="5 17">Belongs to the PEP-utilizing enzyme family.</text>
</comment>
<keyword evidence="11 17" id="KW-0808">Transferase</keyword>
<dbReference type="InterPro" id="IPR036618">
    <property type="entry name" value="PtsI_HPr-bd_sf"/>
</dbReference>
<evidence type="ECO:0000313" key="21">
    <source>
        <dbReference type="EMBL" id="MDT9593836.1"/>
    </source>
</evidence>
<keyword evidence="9 17" id="KW-0963">Cytoplasm</keyword>
<comment type="subcellular location">
    <subcellularLocation>
        <location evidence="4 17">Cytoplasm</location>
    </subcellularLocation>
</comment>
<evidence type="ECO:0000256" key="1">
    <source>
        <dbReference type="ARBA" id="ARBA00000683"/>
    </source>
</evidence>
<dbReference type="NCBIfam" id="TIGR01417">
    <property type="entry name" value="PTS_I_fam"/>
    <property type="match status" value="1"/>
</dbReference>
<keyword evidence="10 17" id="KW-0762">Sugar transport</keyword>
<dbReference type="InterPro" id="IPR000121">
    <property type="entry name" value="PEP_util_C"/>
</dbReference>
<dbReference type="InterPro" id="IPR008731">
    <property type="entry name" value="PTS_EIN"/>
</dbReference>
<dbReference type="PIRSF" id="PIRSF000732">
    <property type="entry name" value="PTS_enzyme_I"/>
    <property type="match status" value="1"/>
</dbReference>
<dbReference type="PROSITE" id="PS00370">
    <property type="entry name" value="PEP_ENZYMES_PHOS_SITE"/>
    <property type="match status" value="1"/>
</dbReference>
<dbReference type="SUPFAM" id="SSF47831">
    <property type="entry name" value="Enzyme I of the PEP:sugar phosphotransferase system HPr-binding (sub)domain"/>
    <property type="match status" value="1"/>
</dbReference>
<evidence type="ECO:0000256" key="8">
    <source>
        <dbReference type="ARBA" id="ARBA00022448"/>
    </source>
</evidence>
<dbReference type="PANTHER" id="PTHR46244:SF3">
    <property type="entry name" value="PHOSPHOENOLPYRUVATE-PROTEIN PHOSPHOTRANSFERASE"/>
    <property type="match status" value="1"/>
</dbReference>
<comment type="function">
    <text evidence="3 17">General (non sugar-specific) component of the phosphoenolpyruvate-dependent sugar phosphotransferase system (sugar PTS). This major carbohydrate active-transport system catalyzes the phosphorylation of incoming sugar substrates concomitantly with their translocation across the cell membrane. Enzyme I transfers the phosphoryl group from phosphoenolpyruvate (PEP) to the phosphoryl carrier protein (HPr).</text>
</comment>
<dbReference type="SUPFAM" id="SSF51621">
    <property type="entry name" value="Phosphoenolpyruvate/pyruvate domain"/>
    <property type="match status" value="1"/>
</dbReference>
<evidence type="ECO:0000256" key="5">
    <source>
        <dbReference type="ARBA" id="ARBA00007837"/>
    </source>
</evidence>
<evidence type="ECO:0000256" key="14">
    <source>
        <dbReference type="ARBA" id="ARBA00022777"/>
    </source>
</evidence>
<sequence>MLTDGTGPAAALLRGTPVVPGVAYAPALRVATEVDPDALERLRARPTEDADAALAAFESAAAGVADGFVERAARVEGAAAQVLTASAGLARDRGLRSGVRKQLRAGAGLVGAVEAAVDTFVALFEQQGGLMAERVTDLRDIERRILARLAGVAEPGVVLPATPVVLVAADLAPSDTAGLDPAVVVGLVTRHGGATSHTAIIARQLGIPCVVGVAGALELPGGEPLLLDGAAGTVAVAPDAAEATELVRADGERRAAVAAWSGPAATRDGVAVKLLANVADPASARAATEEPVEGVGLFRTELSFLDRPTEPSVEEQAELYAAVFEPYAASGRHVVVRTLDAGSDKPIAFATHEGEENPALGVRGLRLAADNPALLAHQLDAVAEAAGRTGVDAWVMAPMVATREEAAAFAAQVHQRGLKAGAMVEVPAVAVLAHRVLEVVDFLSIGTNDLTQYTMAADRLASDLAHLTDPWQPAVLHLVAITAAAGQEAGKPVGVCGEAAADPLLACALVGMGVTSLSMAAGAVRAVGAQLARVTLAQCEEAAEAVLAADDPAAARVAARAVLEPAG</sequence>
<dbReference type="Gene3D" id="1.10.274.10">
    <property type="entry name" value="PtsI, HPr-binding domain"/>
    <property type="match status" value="1"/>
</dbReference>
<evidence type="ECO:0000256" key="7">
    <source>
        <dbReference type="ARBA" id="ARBA00016544"/>
    </source>
</evidence>
<gene>
    <name evidence="21" type="primary">ptsP</name>
    <name evidence="21" type="ORF">RDV89_12205</name>
</gene>
<evidence type="ECO:0000256" key="6">
    <source>
        <dbReference type="ARBA" id="ARBA00012232"/>
    </source>
</evidence>
<evidence type="ECO:0000259" key="19">
    <source>
        <dbReference type="Pfam" id="PF02896"/>
    </source>
</evidence>
<keyword evidence="8 17" id="KW-0813">Transport</keyword>
<dbReference type="InterPro" id="IPR023151">
    <property type="entry name" value="PEP_util_CS"/>
</dbReference>
<feature type="domain" description="PEP-utilising enzyme C-terminal" evidence="19">
    <location>
        <begin position="263"/>
        <end position="534"/>
    </location>
</feature>
<dbReference type="InterPro" id="IPR006318">
    <property type="entry name" value="PTS_EI-like"/>
</dbReference>
<feature type="domain" description="PEP-utilising enzyme mobile" evidence="18">
    <location>
        <begin position="163"/>
        <end position="232"/>
    </location>
</feature>
<comment type="catalytic activity">
    <reaction evidence="1 17">
        <text>L-histidyl-[protein] + phosphoenolpyruvate = N(pros)-phospho-L-histidyl-[protein] + pyruvate</text>
        <dbReference type="Rhea" id="RHEA:23880"/>
        <dbReference type="Rhea" id="RHEA-COMP:9745"/>
        <dbReference type="Rhea" id="RHEA-COMP:9746"/>
        <dbReference type="ChEBI" id="CHEBI:15361"/>
        <dbReference type="ChEBI" id="CHEBI:29979"/>
        <dbReference type="ChEBI" id="CHEBI:58702"/>
        <dbReference type="ChEBI" id="CHEBI:64837"/>
        <dbReference type="EC" id="2.7.3.9"/>
    </reaction>
</comment>
<evidence type="ECO:0000256" key="3">
    <source>
        <dbReference type="ARBA" id="ARBA00002728"/>
    </source>
</evidence>
<dbReference type="InterPro" id="IPR036637">
    <property type="entry name" value="Phosphohistidine_dom_sf"/>
</dbReference>
<keyword evidence="22" id="KW-1185">Reference proteome</keyword>
<dbReference type="InterPro" id="IPR050499">
    <property type="entry name" value="PEP-utilizing_PTS_enzyme"/>
</dbReference>
<reference evidence="21 22" key="1">
    <citation type="submission" date="2023-08" db="EMBL/GenBank/DDBJ databases">
        <title>Nocardioides seae sp. nov., a bacterium isolated from a soil.</title>
        <authorList>
            <person name="Wang X."/>
        </authorList>
    </citation>
    <scope>NUCLEOTIDE SEQUENCE [LARGE SCALE GENOMIC DNA]</scope>
    <source>
        <strain evidence="21 22">YZH12</strain>
    </source>
</reference>
<dbReference type="InterPro" id="IPR024692">
    <property type="entry name" value="PTS_EI"/>
</dbReference>
<evidence type="ECO:0000256" key="4">
    <source>
        <dbReference type="ARBA" id="ARBA00004496"/>
    </source>
</evidence>
<dbReference type="SUPFAM" id="SSF52009">
    <property type="entry name" value="Phosphohistidine domain"/>
    <property type="match status" value="1"/>
</dbReference>
<dbReference type="EMBL" id="JAVYII010000005">
    <property type="protein sequence ID" value="MDT9593836.1"/>
    <property type="molecule type" value="Genomic_DNA"/>
</dbReference>
<evidence type="ECO:0000256" key="17">
    <source>
        <dbReference type="PIRNR" id="PIRNR000732"/>
    </source>
</evidence>
<evidence type="ECO:0000313" key="22">
    <source>
        <dbReference type="Proteomes" id="UP001268542"/>
    </source>
</evidence>
<dbReference type="Pfam" id="PF05524">
    <property type="entry name" value="PEP-utilisers_N"/>
    <property type="match status" value="1"/>
</dbReference>
<dbReference type="Gene3D" id="3.50.30.10">
    <property type="entry name" value="Phosphohistidine domain"/>
    <property type="match status" value="1"/>
</dbReference>
<evidence type="ECO:0000256" key="15">
    <source>
        <dbReference type="ARBA" id="ARBA00022842"/>
    </source>
</evidence>
<dbReference type="InterPro" id="IPR008279">
    <property type="entry name" value="PEP-util_enz_mobile_dom"/>
</dbReference>
<name>A0ABU3PXB7_9ACTN</name>
<comment type="cofactor">
    <cofactor evidence="2 17">
        <name>Mg(2+)</name>
        <dbReference type="ChEBI" id="CHEBI:18420"/>
    </cofactor>
</comment>
<dbReference type="PRINTS" id="PR01736">
    <property type="entry name" value="PHPHTRNFRASE"/>
</dbReference>
<protein>
    <recommendedName>
        <fullName evidence="7 17">Phosphoenolpyruvate-protein phosphotransferase</fullName>
        <ecNumber evidence="6 17">2.7.3.9</ecNumber>
    </recommendedName>
    <alternativeName>
        <fullName evidence="16 17">Phosphotransferase system, enzyme I</fullName>
    </alternativeName>
</protein>
<evidence type="ECO:0000259" key="18">
    <source>
        <dbReference type="Pfam" id="PF00391"/>
    </source>
</evidence>
<evidence type="ECO:0000256" key="2">
    <source>
        <dbReference type="ARBA" id="ARBA00001946"/>
    </source>
</evidence>
<dbReference type="Pfam" id="PF02896">
    <property type="entry name" value="PEP-utilizers_C"/>
    <property type="match status" value="1"/>
</dbReference>
<evidence type="ECO:0000256" key="9">
    <source>
        <dbReference type="ARBA" id="ARBA00022490"/>
    </source>
</evidence>
<keyword evidence="13 17" id="KW-0479">Metal-binding</keyword>
<accession>A0ABU3PXB7</accession>
<evidence type="ECO:0000259" key="20">
    <source>
        <dbReference type="Pfam" id="PF05524"/>
    </source>
</evidence>
<evidence type="ECO:0000256" key="13">
    <source>
        <dbReference type="ARBA" id="ARBA00022723"/>
    </source>
</evidence>
<evidence type="ECO:0000256" key="12">
    <source>
        <dbReference type="ARBA" id="ARBA00022683"/>
    </source>
</evidence>
<comment type="caution">
    <text evidence="21">The sequence shown here is derived from an EMBL/GenBank/DDBJ whole genome shotgun (WGS) entry which is preliminary data.</text>
</comment>
<organism evidence="21 22">
    <name type="scientific">Nocardioides imazamoxiresistens</name>
    <dbReference type="NCBI Taxonomy" id="3231893"/>
    <lineage>
        <taxon>Bacteria</taxon>
        <taxon>Bacillati</taxon>
        <taxon>Actinomycetota</taxon>
        <taxon>Actinomycetes</taxon>
        <taxon>Propionibacteriales</taxon>
        <taxon>Nocardioidaceae</taxon>
        <taxon>Nocardioides</taxon>
    </lineage>
</organism>
<evidence type="ECO:0000256" key="11">
    <source>
        <dbReference type="ARBA" id="ARBA00022679"/>
    </source>
</evidence>
<dbReference type="InterPro" id="IPR018274">
    <property type="entry name" value="PEP_util_AS"/>
</dbReference>
<dbReference type="Pfam" id="PF00391">
    <property type="entry name" value="PEP-utilizers"/>
    <property type="match status" value="1"/>
</dbReference>
<keyword evidence="15 17" id="KW-0460">Magnesium</keyword>
<keyword evidence="14 17" id="KW-0418">Kinase</keyword>
<dbReference type="RefSeq" id="WP_315733326.1">
    <property type="nucleotide sequence ID" value="NZ_JAVYII010000005.1"/>
</dbReference>